<dbReference type="GO" id="GO:0000725">
    <property type="term" value="P:recombinational repair"/>
    <property type="evidence" value="ECO:0007669"/>
    <property type="project" value="TreeGrafter"/>
</dbReference>
<dbReference type="Pfam" id="PF13538">
    <property type="entry name" value="UvrD_C_2"/>
    <property type="match status" value="1"/>
</dbReference>
<dbReference type="PANTHER" id="PTHR11070:SF17">
    <property type="entry name" value="DNA HELICASE IV"/>
    <property type="match status" value="1"/>
</dbReference>
<protein>
    <submittedName>
        <fullName evidence="8">Helicase</fullName>
    </submittedName>
</protein>
<dbReference type="InterPro" id="IPR048228">
    <property type="entry name" value="HelD_bacillota"/>
</dbReference>
<keyword evidence="9" id="KW-1185">Reference proteome</keyword>
<dbReference type="NCBIfam" id="NF041464">
    <property type="entry name" value="HelD_BACSU"/>
    <property type="match status" value="1"/>
</dbReference>
<dbReference type="GO" id="GO:0005524">
    <property type="term" value="F:ATP binding"/>
    <property type="evidence" value="ECO:0007669"/>
    <property type="project" value="UniProtKB-UniRule"/>
</dbReference>
<keyword evidence="1 5" id="KW-0547">Nucleotide-binding</keyword>
<name>A0A2W0H9P1_9BACI</name>
<evidence type="ECO:0000259" key="7">
    <source>
        <dbReference type="PROSITE" id="PS51198"/>
    </source>
</evidence>
<evidence type="ECO:0000256" key="1">
    <source>
        <dbReference type="ARBA" id="ARBA00022741"/>
    </source>
</evidence>
<reference evidence="8 9" key="1">
    <citation type="submission" date="2017-10" db="EMBL/GenBank/DDBJ databases">
        <title>Bacillus sp. nov., a halophilic bacterium isolated from a Yangshapao Lake.</title>
        <authorList>
            <person name="Wang H."/>
        </authorList>
    </citation>
    <scope>NUCLEOTIDE SEQUENCE [LARGE SCALE GENOMIC DNA]</scope>
    <source>
        <strain evidence="8 9">YSP-3</strain>
    </source>
</reference>
<dbReference type="RefSeq" id="WP_110520728.1">
    <property type="nucleotide sequence ID" value="NZ_PDOF01000002.1"/>
</dbReference>
<dbReference type="InterPro" id="IPR000212">
    <property type="entry name" value="DNA_helicase_UvrD/REP"/>
</dbReference>
<keyword evidence="2 5" id="KW-0378">Hydrolase</keyword>
<dbReference type="EMBL" id="PDOF01000002">
    <property type="protein sequence ID" value="PYZ96790.1"/>
    <property type="molecule type" value="Genomic_DNA"/>
</dbReference>
<sequence length="777" mass="90079">MSEEKQWQEEQHRVDKVVETIEQKQQELQEASGDVKSEILQVRKDFWDDVTVNLDDPDDVVETQASLKQQAEFLSERERSHGQKSERLKTLRDLHDSPYFGRIDFQEKGEPETETVYIGIASLMDQEDEEFLIYDWRAPISSMYYNYSPGPASYETPEGDIEGEIRLKRQFIIRGGKIEGLFNTGITIGDKLLQNLLGSESSPQMRSIVSTIQREQNQIIRNERSRYLIVQGVAGSGKTSAAMQRVAYLLYAHRESLTSENMVLFSPNPLFNSYVATVLPELGEENMWQTTFNEYVQKELSRTFRVEDPFDQMEWFLGAPSDQGKTVRTEAVQLKSSLVFKKWIDEYMTKLGSGGLHFLPVKFRGEELVSKDEIRDYFYGLDRSVSLSNRVELTSDWLLQRIKAFQREEWQKLWVEEEIQLMDKSEYLEGFQKLESSKKFTDATFDDYDREREWLSKRVVKKKLVPLKRKIRQLAFVNAVKTYRDFYEDAAGKHPEYRAVCETSIEEIHRKRLNWEDATPYLYFQDQLKGRRPLTHIRHVFIDEAQDYSPFQFAYLKELFPQARMTLLGDVNQSIYLHAIDNPTPIDEDAEKAGTGTARTERITLMRSYRSTAQIVGFTSQLISGGDKIIPFTREGRLPVVIEADGQQAMQKRAVSLVKELRGRDIENTAVICKTIRDSEAVSAYLAEYFDVQLVDKETHSYRKGLVVIPAYLAKGIEFDAVILYDASAENYAEEAERNLFYTACTRAMHELYLLTPGKRSHLMDDVDETAFEVEQV</sequence>
<dbReference type="GO" id="GO:0043138">
    <property type="term" value="F:3'-5' DNA helicase activity"/>
    <property type="evidence" value="ECO:0007669"/>
    <property type="project" value="TreeGrafter"/>
</dbReference>
<dbReference type="GO" id="GO:0005829">
    <property type="term" value="C:cytosol"/>
    <property type="evidence" value="ECO:0007669"/>
    <property type="project" value="TreeGrafter"/>
</dbReference>
<feature type="domain" description="UvrD-like helicase ATP-binding" evidence="7">
    <location>
        <begin position="211"/>
        <end position="612"/>
    </location>
</feature>
<keyword evidence="6" id="KW-0175">Coiled coil</keyword>
<dbReference type="AlphaFoldDB" id="A0A2W0H9P1"/>
<evidence type="ECO:0000256" key="2">
    <source>
        <dbReference type="ARBA" id="ARBA00022801"/>
    </source>
</evidence>
<dbReference type="SUPFAM" id="SSF52540">
    <property type="entry name" value="P-loop containing nucleoside triphosphate hydrolases"/>
    <property type="match status" value="1"/>
</dbReference>
<dbReference type="PROSITE" id="PS51198">
    <property type="entry name" value="UVRD_HELICASE_ATP_BIND"/>
    <property type="match status" value="1"/>
</dbReference>
<keyword evidence="3 5" id="KW-0347">Helicase</keyword>
<proteinExistence type="predicted"/>
<accession>A0A2W0H9P1</accession>
<dbReference type="Proteomes" id="UP000248066">
    <property type="component" value="Unassembled WGS sequence"/>
</dbReference>
<dbReference type="Gene3D" id="3.40.50.300">
    <property type="entry name" value="P-loop containing nucleotide triphosphate hydrolases"/>
    <property type="match status" value="3"/>
</dbReference>
<evidence type="ECO:0000256" key="4">
    <source>
        <dbReference type="ARBA" id="ARBA00022840"/>
    </source>
</evidence>
<dbReference type="InterPro" id="IPR027417">
    <property type="entry name" value="P-loop_NTPase"/>
</dbReference>
<dbReference type="PANTHER" id="PTHR11070">
    <property type="entry name" value="UVRD / RECB / PCRA DNA HELICASE FAMILY MEMBER"/>
    <property type="match status" value="1"/>
</dbReference>
<feature type="binding site" evidence="5">
    <location>
        <begin position="232"/>
        <end position="239"/>
    </location>
    <ligand>
        <name>ATP</name>
        <dbReference type="ChEBI" id="CHEBI:30616"/>
    </ligand>
</feature>
<dbReference type="InterPro" id="IPR027785">
    <property type="entry name" value="UvrD-like_helicase_C"/>
</dbReference>
<keyword evidence="4 5" id="KW-0067">ATP-binding</keyword>
<gene>
    <name evidence="8" type="ORF">CR205_13995</name>
</gene>
<dbReference type="InterPro" id="IPR014016">
    <property type="entry name" value="UvrD-like_ATP-bd"/>
</dbReference>
<evidence type="ECO:0000256" key="5">
    <source>
        <dbReference type="PROSITE-ProRule" id="PRU00560"/>
    </source>
</evidence>
<dbReference type="GO" id="GO:0003677">
    <property type="term" value="F:DNA binding"/>
    <property type="evidence" value="ECO:0007669"/>
    <property type="project" value="InterPro"/>
</dbReference>
<dbReference type="Pfam" id="PF00580">
    <property type="entry name" value="UvrD-helicase"/>
    <property type="match status" value="1"/>
</dbReference>
<evidence type="ECO:0000256" key="6">
    <source>
        <dbReference type="SAM" id="Coils"/>
    </source>
</evidence>
<feature type="coiled-coil region" evidence="6">
    <location>
        <begin position="14"/>
        <end position="41"/>
    </location>
</feature>
<evidence type="ECO:0000313" key="8">
    <source>
        <dbReference type="EMBL" id="PYZ96790.1"/>
    </source>
</evidence>
<organism evidence="8 9">
    <name type="scientific">Alteribacter lacisalsi</name>
    <dbReference type="NCBI Taxonomy" id="2045244"/>
    <lineage>
        <taxon>Bacteria</taxon>
        <taxon>Bacillati</taxon>
        <taxon>Bacillota</taxon>
        <taxon>Bacilli</taxon>
        <taxon>Bacillales</taxon>
        <taxon>Bacillaceae</taxon>
        <taxon>Alteribacter</taxon>
    </lineage>
</organism>
<dbReference type="GO" id="GO:0016787">
    <property type="term" value="F:hydrolase activity"/>
    <property type="evidence" value="ECO:0007669"/>
    <property type="project" value="UniProtKB-UniRule"/>
</dbReference>
<dbReference type="OrthoDB" id="9787585at2"/>
<evidence type="ECO:0000256" key="3">
    <source>
        <dbReference type="ARBA" id="ARBA00022806"/>
    </source>
</evidence>
<evidence type="ECO:0000313" key="9">
    <source>
        <dbReference type="Proteomes" id="UP000248066"/>
    </source>
</evidence>
<comment type="caution">
    <text evidence="8">The sequence shown here is derived from an EMBL/GenBank/DDBJ whole genome shotgun (WGS) entry which is preliminary data.</text>
</comment>